<name>A0A5N6UHB6_ASPTM</name>
<evidence type="ECO:0000313" key="2">
    <source>
        <dbReference type="Proteomes" id="UP000326950"/>
    </source>
</evidence>
<evidence type="ECO:0000313" key="1">
    <source>
        <dbReference type="EMBL" id="KAE8158007.1"/>
    </source>
</evidence>
<keyword evidence="2" id="KW-1185">Reference proteome</keyword>
<dbReference type="Proteomes" id="UP000326950">
    <property type="component" value="Unassembled WGS sequence"/>
</dbReference>
<evidence type="ECO:0008006" key="3">
    <source>
        <dbReference type="Google" id="ProtNLM"/>
    </source>
</evidence>
<sequence length="315" mass="34853">MEILYSDISPEANTTSVTAVISPPPSGPLVGLPASHVVRTWSRMSSLQADAEDVLGTLKANEYDGNQWLVILDLTKNAVEQLGSHENGLRGVPYRFQYEGTAGIIKIILGYAHEYCTAEFSTAINDQLAAMGIARNDRSWGGGTLYSTPYSNRGKEADQIFTPFNRRPSGGIIDWPSLVIETGVSESYKKLQADASWWFENSHGRVRIVILIILNKNYVRWEKWQLVPLNAPTPLTRGYLNQLRQQVPNIPPLTAQPAVAPRPYSAQEVLNTPTSVTGAPMMIPFEALYDRGRGPTETDVIITAQDFRDIANTCF</sequence>
<proteinExistence type="predicted"/>
<accession>A0A5N6UHB6</accession>
<organism evidence="1 2">
    <name type="scientific">Aspergillus tamarii</name>
    <dbReference type="NCBI Taxonomy" id="41984"/>
    <lineage>
        <taxon>Eukaryota</taxon>
        <taxon>Fungi</taxon>
        <taxon>Dikarya</taxon>
        <taxon>Ascomycota</taxon>
        <taxon>Pezizomycotina</taxon>
        <taxon>Eurotiomycetes</taxon>
        <taxon>Eurotiomycetidae</taxon>
        <taxon>Eurotiales</taxon>
        <taxon>Aspergillaceae</taxon>
        <taxon>Aspergillus</taxon>
        <taxon>Aspergillus subgen. Circumdati</taxon>
    </lineage>
</organism>
<dbReference type="OrthoDB" id="76567at2759"/>
<gene>
    <name evidence="1" type="ORF">BDV40DRAFT_304631</name>
</gene>
<dbReference type="AlphaFoldDB" id="A0A5N6UHB6"/>
<protein>
    <recommendedName>
        <fullName evidence="3">Restriction endonuclease domain-containing protein</fullName>
    </recommendedName>
</protein>
<dbReference type="EMBL" id="ML738707">
    <property type="protein sequence ID" value="KAE8158007.1"/>
    <property type="molecule type" value="Genomic_DNA"/>
</dbReference>
<reference evidence="1 2" key="1">
    <citation type="submission" date="2019-04" db="EMBL/GenBank/DDBJ databases">
        <title>Friends and foes A comparative genomics study of 23 Aspergillus species from section Flavi.</title>
        <authorList>
            <consortium name="DOE Joint Genome Institute"/>
            <person name="Kjaerbolling I."/>
            <person name="Vesth T."/>
            <person name="Frisvad J.C."/>
            <person name="Nybo J.L."/>
            <person name="Theobald S."/>
            <person name="Kildgaard S."/>
            <person name="Isbrandt T."/>
            <person name="Kuo A."/>
            <person name="Sato A."/>
            <person name="Lyhne E.K."/>
            <person name="Kogle M.E."/>
            <person name="Wiebenga A."/>
            <person name="Kun R.S."/>
            <person name="Lubbers R.J."/>
            <person name="Makela M.R."/>
            <person name="Barry K."/>
            <person name="Chovatia M."/>
            <person name="Clum A."/>
            <person name="Daum C."/>
            <person name="Haridas S."/>
            <person name="He G."/>
            <person name="LaButti K."/>
            <person name="Lipzen A."/>
            <person name="Mondo S."/>
            <person name="Riley R."/>
            <person name="Salamov A."/>
            <person name="Simmons B.A."/>
            <person name="Magnuson J.K."/>
            <person name="Henrissat B."/>
            <person name="Mortensen U.H."/>
            <person name="Larsen T.O."/>
            <person name="Devries R.P."/>
            <person name="Grigoriev I.V."/>
            <person name="Machida M."/>
            <person name="Baker S.E."/>
            <person name="Andersen M.R."/>
        </authorList>
    </citation>
    <scope>NUCLEOTIDE SEQUENCE [LARGE SCALE GENOMIC DNA]</scope>
    <source>
        <strain evidence="1 2">CBS 117626</strain>
    </source>
</reference>